<dbReference type="PANTHER" id="PTHR10443:SF12">
    <property type="entry name" value="DIPEPTIDASE"/>
    <property type="match status" value="1"/>
</dbReference>
<organism evidence="1 2">
    <name type="scientific">Desulforamulus aquiferis</name>
    <dbReference type="NCBI Taxonomy" id="1397668"/>
    <lineage>
        <taxon>Bacteria</taxon>
        <taxon>Bacillati</taxon>
        <taxon>Bacillota</taxon>
        <taxon>Clostridia</taxon>
        <taxon>Eubacteriales</taxon>
        <taxon>Peptococcaceae</taxon>
        <taxon>Desulforamulus</taxon>
    </lineage>
</organism>
<comment type="caution">
    <text evidence="1">The sequence shown here is derived from an EMBL/GenBank/DDBJ whole genome shotgun (WGS) entry which is preliminary data.</text>
</comment>
<dbReference type="PROSITE" id="PS51365">
    <property type="entry name" value="RENAL_DIPEPTIDASE_2"/>
    <property type="match status" value="1"/>
</dbReference>
<dbReference type="RefSeq" id="WP_304542589.1">
    <property type="nucleotide sequence ID" value="NZ_JARPTC010000013.1"/>
</dbReference>
<dbReference type="InterPro" id="IPR000180">
    <property type="entry name" value="Dipep_AS"/>
</dbReference>
<dbReference type="CDD" id="cd01301">
    <property type="entry name" value="rDP_like"/>
    <property type="match status" value="1"/>
</dbReference>
<dbReference type="PROSITE" id="PS00869">
    <property type="entry name" value="RENAL_DIPEPTIDASE_1"/>
    <property type="match status" value="1"/>
</dbReference>
<gene>
    <name evidence="1" type="ORF">P6N53_09460</name>
</gene>
<dbReference type="GO" id="GO:0006508">
    <property type="term" value="P:proteolysis"/>
    <property type="evidence" value="ECO:0007669"/>
    <property type="project" value="InterPro"/>
</dbReference>
<evidence type="ECO:0000313" key="1">
    <source>
        <dbReference type="EMBL" id="MDO7787446.1"/>
    </source>
</evidence>
<dbReference type="EMBL" id="JARPTC010000013">
    <property type="protein sequence ID" value="MDO7787446.1"/>
    <property type="molecule type" value="Genomic_DNA"/>
</dbReference>
<keyword evidence="2" id="KW-1185">Reference proteome</keyword>
<dbReference type="Pfam" id="PF01244">
    <property type="entry name" value="Peptidase_M19"/>
    <property type="match status" value="1"/>
</dbReference>
<reference evidence="1" key="2">
    <citation type="submission" date="2023-03" db="EMBL/GenBank/DDBJ databases">
        <authorList>
            <person name="Zhang Z."/>
        </authorList>
    </citation>
    <scope>NUCLEOTIDE SEQUENCE</scope>
    <source>
        <strain evidence="1">DSA</strain>
    </source>
</reference>
<dbReference type="InterPro" id="IPR032466">
    <property type="entry name" value="Metal_Hydrolase"/>
</dbReference>
<accession>A0AAW7ZEK3</accession>
<evidence type="ECO:0000313" key="2">
    <source>
        <dbReference type="Proteomes" id="UP001172911"/>
    </source>
</evidence>
<reference evidence="1" key="1">
    <citation type="journal article" date="2023" name="J. Hazard. Mater.">
        <title>Anaerobic biodegradation of pyrene and benzo[a]pyrene by a new sulfate-reducing Desulforamulus aquiferis strain DSA.</title>
        <authorList>
            <person name="Zhang Z."/>
            <person name="Sun J."/>
            <person name="Gong X."/>
            <person name="Wang C."/>
            <person name="Wang H."/>
        </authorList>
    </citation>
    <scope>NUCLEOTIDE SEQUENCE</scope>
    <source>
        <strain evidence="1">DSA</strain>
    </source>
</reference>
<dbReference type="Gene3D" id="3.20.20.140">
    <property type="entry name" value="Metal-dependent hydrolases"/>
    <property type="match status" value="1"/>
</dbReference>
<dbReference type="SUPFAM" id="SSF51556">
    <property type="entry name" value="Metallo-dependent hydrolases"/>
    <property type="match status" value="1"/>
</dbReference>
<name>A0AAW7ZEK3_9FIRM</name>
<dbReference type="Proteomes" id="UP001172911">
    <property type="component" value="Unassembled WGS sequence"/>
</dbReference>
<dbReference type="AlphaFoldDB" id="A0AAW7ZEK3"/>
<proteinExistence type="predicted"/>
<dbReference type="GO" id="GO:0070573">
    <property type="term" value="F:metallodipeptidase activity"/>
    <property type="evidence" value="ECO:0007669"/>
    <property type="project" value="InterPro"/>
</dbReference>
<protein>
    <submittedName>
        <fullName evidence="1">Dipeptidase</fullName>
    </submittedName>
</protein>
<sequence length="313" mass="34502">MPVIDAHCDTITVLQSQNRSLGKISTQGHLDIPRLKKGRVDVQFFAIFIGPEYYSSPLLYAKEMINLYNSEVIKNYSDIESVNNYDEIIACTEKGKIAAVLTIEGGEALNGNIEQLEEYYRLGVRGLTITWNGRNDLGDGVGMGQMATGLTPFGREVVYKMSALGMMIDISHLSEPSFWDVVKESKTPIAASHSNCQAICNHLRNLTDNQIKAVADKGGVIGVTYVPQFIDIREPNINRLIDHIDHLYKIGGLNCIGLGSDFDGIDIIPEGLDDAGVAVPNIEQSLSKRGYKSGEIEHILGLNWLRLFKEVCG</sequence>
<dbReference type="InterPro" id="IPR008257">
    <property type="entry name" value="Pept_M19"/>
</dbReference>
<dbReference type="PANTHER" id="PTHR10443">
    <property type="entry name" value="MICROSOMAL DIPEPTIDASE"/>
    <property type="match status" value="1"/>
</dbReference>